<sequence length="75" mass="8095">MVVEMTPEIAIDINASPYCLSREVSKAEQVGDDRIAVDVNLLQAKSQFGGIGASTTIPTVHRKVGTVQIGMSRMY</sequence>
<dbReference type="AlphaFoldDB" id="A0A822ZEU5"/>
<proteinExistence type="predicted"/>
<protein>
    <submittedName>
        <fullName evidence="1">Uncharacterized protein</fullName>
    </submittedName>
</protein>
<evidence type="ECO:0000313" key="1">
    <source>
        <dbReference type="EMBL" id="DAD43407.1"/>
    </source>
</evidence>
<organism evidence="1 2">
    <name type="scientific">Nelumbo nucifera</name>
    <name type="common">Sacred lotus</name>
    <dbReference type="NCBI Taxonomy" id="4432"/>
    <lineage>
        <taxon>Eukaryota</taxon>
        <taxon>Viridiplantae</taxon>
        <taxon>Streptophyta</taxon>
        <taxon>Embryophyta</taxon>
        <taxon>Tracheophyta</taxon>
        <taxon>Spermatophyta</taxon>
        <taxon>Magnoliopsida</taxon>
        <taxon>Proteales</taxon>
        <taxon>Nelumbonaceae</taxon>
        <taxon>Nelumbo</taxon>
    </lineage>
</organism>
<dbReference type="Proteomes" id="UP000607653">
    <property type="component" value="Unassembled WGS sequence"/>
</dbReference>
<dbReference type="EMBL" id="DUZY01000006">
    <property type="protein sequence ID" value="DAD43407.1"/>
    <property type="molecule type" value="Genomic_DNA"/>
</dbReference>
<name>A0A822ZEU5_NELNU</name>
<comment type="caution">
    <text evidence="1">The sequence shown here is derived from an EMBL/GenBank/DDBJ whole genome shotgun (WGS) entry which is preliminary data.</text>
</comment>
<gene>
    <name evidence="1" type="ORF">HUJ06_001637</name>
</gene>
<evidence type="ECO:0000313" key="2">
    <source>
        <dbReference type="Proteomes" id="UP000607653"/>
    </source>
</evidence>
<reference evidence="1 2" key="1">
    <citation type="journal article" date="2020" name="Mol. Biol. Evol.">
        <title>Distinct Expression and Methylation Patterns for Genes with Different Fates following a Single Whole-Genome Duplication in Flowering Plants.</title>
        <authorList>
            <person name="Shi T."/>
            <person name="Rahmani R.S."/>
            <person name="Gugger P.F."/>
            <person name="Wang M."/>
            <person name="Li H."/>
            <person name="Zhang Y."/>
            <person name="Li Z."/>
            <person name="Wang Q."/>
            <person name="Van de Peer Y."/>
            <person name="Marchal K."/>
            <person name="Chen J."/>
        </authorList>
    </citation>
    <scope>NUCLEOTIDE SEQUENCE [LARGE SCALE GENOMIC DNA]</scope>
    <source>
        <tissue evidence="1">Leaf</tissue>
    </source>
</reference>
<accession>A0A822ZEU5</accession>
<keyword evidence="2" id="KW-1185">Reference proteome</keyword>